<evidence type="ECO:0000313" key="12">
    <source>
        <dbReference type="EMBL" id="KAE9967913.1"/>
    </source>
</evidence>
<dbReference type="Gene3D" id="2.130.10.10">
    <property type="entry name" value="YVTN repeat-like/Quinoprotein amine dehydrogenase"/>
    <property type="match status" value="3"/>
</dbReference>
<evidence type="ECO:0000256" key="1">
    <source>
        <dbReference type="ARBA" id="ARBA00004123"/>
    </source>
</evidence>
<evidence type="ECO:0000313" key="14">
    <source>
        <dbReference type="Proteomes" id="UP000447873"/>
    </source>
</evidence>
<dbReference type="InterPro" id="IPR011047">
    <property type="entry name" value="Quinoprotein_ADH-like_sf"/>
</dbReference>
<feature type="repeat" description="WD" evidence="11">
    <location>
        <begin position="669"/>
        <end position="712"/>
    </location>
</feature>
<comment type="pathway">
    <text evidence="3">tRNA modification; 5-methoxycarbonylmethyl-2-thiouridine-tRNA biosynthesis.</text>
</comment>
<evidence type="ECO:0000256" key="10">
    <source>
        <dbReference type="ARBA" id="ARBA00023242"/>
    </source>
</evidence>
<dbReference type="PROSITE" id="PS50294">
    <property type="entry name" value="WD_REPEATS_REGION"/>
    <property type="match status" value="3"/>
</dbReference>
<evidence type="ECO:0000256" key="3">
    <source>
        <dbReference type="ARBA" id="ARBA00005043"/>
    </source>
</evidence>
<organism evidence="13 14">
    <name type="scientific">Venturia inaequalis</name>
    <name type="common">Apple scab fungus</name>
    <dbReference type="NCBI Taxonomy" id="5025"/>
    <lineage>
        <taxon>Eukaryota</taxon>
        <taxon>Fungi</taxon>
        <taxon>Dikarya</taxon>
        <taxon>Ascomycota</taxon>
        <taxon>Pezizomycotina</taxon>
        <taxon>Dothideomycetes</taxon>
        <taxon>Pleosporomycetidae</taxon>
        <taxon>Venturiales</taxon>
        <taxon>Venturiaceae</taxon>
        <taxon>Venturia</taxon>
    </lineage>
</organism>
<evidence type="ECO:0000256" key="7">
    <source>
        <dbReference type="ARBA" id="ARBA00022574"/>
    </source>
</evidence>
<feature type="repeat" description="WD" evidence="11">
    <location>
        <begin position="402"/>
        <end position="432"/>
    </location>
</feature>
<feature type="repeat" description="WD" evidence="11">
    <location>
        <begin position="296"/>
        <end position="339"/>
    </location>
</feature>
<dbReference type="CDD" id="cd00200">
    <property type="entry name" value="WD40"/>
    <property type="match status" value="1"/>
</dbReference>
<reference evidence="13 14" key="1">
    <citation type="submission" date="2018-12" db="EMBL/GenBank/DDBJ databases">
        <title>Venturia inaequalis Genome Resource.</title>
        <authorList>
            <person name="Lichtner F.J."/>
        </authorList>
    </citation>
    <scope>NUCLEOTIDE SEQUENCE [LARGE SCALE GENOMIC DNA]</scope>
    <source>
        <strain evidence="13 14">120213</strain>
        <strain evidence="12">Bline_iso_100314</strain>
    </source>
</reference>
<evidence type="ECO:0000313" key="13">
    <source>
        <dbReference type="EMBL" id="KAE9977962.1"/>
    </source>
</evidence>
<comment type="subcellular location">
    <subcellularLocation>
        <location evidence="2">Cytoplasm</location>
    </subcellularLocation>
    <subcellularLocation>
        <location evidence="1">Nucleus</location>
    </subcellularLocation>
</comment>
<dbReference type="PROSITE" id="PS50082">
    <property type="entry name" value="WD_REPEATS_2"/>
    <property type="match status" value="7"/>
</dbReference>
<dbReference type="SMART" id="SM00320">
    <property type="entry name" value="WD40"/>
    <property type="match status" value="12"/>
</dbReference>
<dbReference type="PANTHER" id="PTHR44111">
    <property type="entry name" value="ELONGATOR COMPLEX PROTEIN 2"/>
    <property type="match status" value="1"/>
</dbReference>
<name>A0A8H3UYV7_VENIN</name>
<dbReference type="InterPro" id="IPR015943">
    <property type="entry name" value="WD40/YVTN_repeat-like_dom_sf"/>
</dbReference>
<dbReference type="EMBL" id="WNWQ01000440">
    <property type="protein sequence ID" value="KAE9967913.1"/>
    <property type="molecule type" value="Genomic_DNA"/>
</dbReference>
<dbReference type="PANTHER" id="PTHR44111:SF1">
    <property type="entry name" value="ELONGATOR COMPLEX PROTEIN 2"/>
    <property type="match status" value="1"/>
</dbReference>
<dbReference type="FunFam" id="2.130.10.10:FF:000400">
    <property type="entry name" value="Elongator acetyltransferase complex subunit 2"/>
    <property type="match status" value="1"/>
</dbReference>
<dbReference type="GO" id="GO:0002098">
    <property type="term" value="P:tRNA wobble uridine modification"/>
    <property type="evidence" value="ECO:0007669"/>
    <property type="project" value="InterPro"/>
</dbReference>
<sequence>MPEVNLEYISAGGNRHPEASDWDPSPAGLLAFGADNNIAIWNPLAPDHHGISSLLSGHTGLVNAVKFFSPSCTEDSLILSGSVDQTVRVWRKFQSHQESYVEIAKLEDHQSSVNCIAILPNSNSFVTGSADGTVKYWEIKIASDEAPPAKPHDIEVRLIQSVTLSPKFFPLSSALVVLDDSSVLLAVAGTKTIIQIYVLRENSFSLVATLTGHEGWIRSLAISNESKDGSGDLLLASASQDRYIRLWRIHQGQELPAASRAANDPALGVLGKSLSNKAHRFEANKQTYSVTFEALLLGHEDWIYTAEWHREENKLQLLSASADSSLAIWEADESSGIWVCVARLGEISAQKGSTSATGSTGGFWAGHWSPQADVVVSLGRTGSWRLWRKESSGDQWIQDFAATGHVKEVKGVTWSRNGSYLLSTSTDQTTRLHAQWVNGANRSWHEFSRPQIHGYDLNCIDTITDTEFISGADEKLLRVFDEPEAIADILSQLCGIKKNDGLRLPDAANIPVLGLSNKAIEAVDDDEVPTFTGDPRDAPDPASIIHKSTLKISRPPNEDHLARHMLWPETEKLYGHGYEISTVATSHDGKLIATSCRASSIDHAVIRLYETKEWREIKPPLKAHSLTVTALEFSADGQYLLSVGRDRQWTLFERGSEDSTQYQTVHSNPKGHSRMILAASWAPVEAGRVFATAGRDKMVRIWKLADGKVECAQTITAQAPVTAVAFLPQPHKAPPEHYSKDAIAFSYGLETGAITIVVLEMNGLALRHTMDIQANVLPSKMVNQLSWRPVEDGAVVEGGQLAAASDDASVRLYSVQDLF</sequence>
<dbReference type="GO" id="GO:0005634">
    <property type="term" value="C:nucleus"/>
    <property type="evidence" value="ECO:0007669"/>
    <property type="project" value="UniProtKB-SubCell"/>
</dbReference>
<keyword evidence="7 11" id="KW-0853">WD repeat</keyword>
<dbReference type="InterPro" id="IPR036322">
    <property type="entry name" value="WD40_repeat_dom_sf"/>
</dbReference>
<dbReference type="SUPFAM" id="SSF50978">
    <property type="entry name" value="WD40 repeat-like"/>
    <property type="match status" value="1"/>
</dbReference>
<keyword evidence="9" id="KW-0677">Repeat</keyword>
<keyword evidence="6" id="KW-0963">Cytoplasm</keyword>
<dbReference type="GO" id="GO:0005737">
    <property type="term" value="C:cytoplasm"/>
    <property type="evidence" value="ECO:0007669"/>
    <property type="project" value="UniProtKB-SubCell"/>
</dbReference>
<dbReference type="GO" id="GO:0033588">
    <property type="term" value="C:elongator holoenzyme complex"/>
    <property type="evidence" value="ECO:0007669"/>
    <property type="project" value="InterPro"/>
</dbReference>
<dbReference type="UniPathway" id="UPA00988"/>
<dbReference type="InterPro" id="IPR037289">
    <property type="entry name" value="Elp2"/>
</dbReference>
<evidence type="ECO:0000256" key="4">
    <source>
        <dbReference type="ARBA" id="ARBA00005881"/>
    </source>
</evidence>
<dbReference type="Pfam" id="PF00400">
    <property type="entry name" value="WD40"/>
    <property type="match status" value="7"/>
</dbReference>
<dbReference type="PRINTS" id="PR00320">
    <property type="entry name" value="GPROTEINBRPT"/>
</dbReference>
<proteinExistence type="inferred from homology"/>
<dbReference type="Proteomes" id="UP000447873">
    <property type="component" value="Unassembled WGS sequence"/>
</dbReference>
<dbReference type="InterPro" id="IPR020472">
    <property type="entry name" value="WD40_PAC1"/>
</dbReference>
<dbReference type="Proteomes" id="UP000433883">
    <property type="component" value="Unassembled WGS sequence"/>
</dbReference>
<dbReference type="SUPFAM" id="SSF50998">
    <property type="entry name" value="Quinoprotein alcohol dehydrogenase-like"/>
    <property type="match status" value="1"/>
</dbReference>
<evidence type="ECO:0000256" key="5">
    <source>
        <dbReference type="ARBA" id="ARBA00020267"/>
    </source>
</evidence>
<protein>
    <recommendedName>
        <fullName evidence="5">Elongator complex protein 2</fullName>
    </recommendedName>
</protein>
<feature type="repeat" description="WD" evidence="11">
    <location>
        <begin position="106"/>
        <end position="140"/>
    </location>
</feature>
<comment type="similarity">
    <text evidence="4">Belongs to the WD repeat ELP2 family.</text>
</comment>
<evidence type="ECO:0000256" key="11">
    <source>
        <dbReference type="PROSITE-ProRule" id="PRU00221"/>
    </source>
</evidence>
<dbReference type="AlphaFoldDB" id="A0A8H3UYV7"/>
<evidence type="ECO:0000256" key="9">
    <source>
        <dbReference type="ARBA" id="ARBA00022737"/>
    </source>
</evidence>
<dbReference type="EMBL" id="WNWS01000144">
    <property type="protein sequence ID" value="KAE9977962.1"/>
    <property type="molecule type" value="Genomic_DNA"/>
</dbReference>
<comment type="caution">
    <text evidence="13">The sequence shown here is derived from an EMBL/GenBank/DDBJ whole genome shotgun (WGS) entry which is preliminary data.</text>
</comment>
<keyword evidence="10" id="KW-0539">Nucleus</keyword>
<evidence type="ECO:0000256" key="8">
    <source>
        <dbReference type="ARBA" id="ARBA00022694"/>
    </source>
</evidence>
<feature type="repeat" description="WD" evidence="11">
    <location>
        <begin position="210"/>
        <end position="257"/>
    </location>
</feature>
<feature type="repeat" description="WD" evidence="11">
    <location>
        <begin position="55"/>
        <end position="90"/>
    </location>
</feature>
<gene>
    <name evidence="12" type="ORF">BLS_006121</name>
    <name evidence="13" type="ORF">EG328_001755</name>
</gene>
<evidence type="ECO:0000256" key="6">
    <source>
        <dbReference type="ARBA" id="ARBA00022490"/>
    </source>
</evidence>
<keyword evidence="8" id="KW-0819">tRNA processing</keyword>
<feature type="repeat" description="WD" evidence="11">
    <location>
        <begin position="621"/>
        <end position="662"/>
    </location>
</feature>
<dbReference type="InterPro" id="IPR001680">
    <property type="entry name" value="WD40_rpt"/>
</dbReference>
<accession>A0A8H3UYV7</accession>
<evidence type="ECO:0000256" key="2">
    <source>
        <dbReference type="ARBA" id="ARBA00004496"/>
    </source>
</evidence>